<feature type="compositionally biased region" description="Basic and acidic residues" evidence="1">
    <location>
        <begin position="49"/>
        <end position="58"/>
    </location>
</feature>
<evidence type="ECO:0000256" key="1">
    <source>
        <dbReference type="SAM" id="MobiDB-lite"/>
    </source>
</evidence>
<feature type="region of interest" description="Disordered" evidence="1">
    <location>
        <begin position="35"/>
        <end position="58"/>
    </location>
</feature>
<feature type="compositionally biased region" description="Low complexity" evidence="1">
    <location>
        <begin position="35"/>
        <end position="47"/>
    </location>
</feature>
<dbReference type="Proteomes" id="UP001596036">
    <property type="component" value="Unassembled WGS sequence"/>
</dbReference>
<proteinExistence type="predicted"/>
<evidence type="ECO:0000313" key="2">
    <source>
        <dbReference type="EMBL" id="MFC5570862.1"/>
    </source>
</evidence>
<organism evidence="2 3">
    <name type="scientific">Lysobacter yangpyeongensis</name>
    <dbReference type="NCBI Taxonomy" id="346182"/>
    <lineage>
        <taxon>Bacteria</taxon>
        <taxon>Pseudomonadati</taxon>
        <taxon>Pseudomonadota</taxon>
        <taxon>Gammaproteobacteria</taxon>
        <taxon>Lysobacterales</taxon>
        <taxon>Lysobacteraceae</taxon>
        <taxon>Lysobacter</taxon>
    </lineage>
</organism>
<comment type="caution">
    <text evidence="2">The sequence shown here is derived from an EMBL/GenBank/DDBJ whole genome shotgun (WGS) entry which is preliminary data.</text>
</comment>
<reference evidence="3" key="1">
    <citation type="journal article" date="2019" name="Int. J. Syst. Evol. Microbiol.">
        <title>The Global Catalogue of Microorganisms (GCM) 10K type strain sequencing project: providing services to taxonomists for standard genome sequencing and annotation.</title>
        <authorList>
            <consortium name="The Broad Institute Genomics Platform"/>
            <consortium name="The Broad Institute Genome Sequencing Center for Infectious Disease"/>
            <person name="Wu L."/>
            <person name="Ma J."/>
        </authorList>
    </citation>
    <scope>NUCLEOTIDE SEQUENCE [LARGE SCALE GENOMIC DNA]</scope>
    <source>
        <strain evidence="3">KACC 11407</strain>
    </source>
</reference>
<accession>A0ABW0SP67</accession>
<dbReference type="EMBL" id="JBHSNM010000004">
    <property type="protein sequence ID" value="MFC5570862.1"/>
    <property type="molecule type" value="Genomic_DNA"/>
</dbReference>
<dbReference type="RefSeq" id="WP_386755354.1">
    <property type="nucleotide sequence ID" value="NZ_JBHSNM010000004.1"/>
</dbReference>
<sequence length="58" mass="6001">MSIWTGLLFLEGAVADVSLARQLADDEAAAAVPQAFDASPARAATPRPADPHLSEHAC</sequence>
<gene>
    <name evidence="2" type="ORF">ACFPN1_12405</name>
</gene>
<name>A0ABW0SP67_9GAMM</name>
<evidence type="ECO:0000313" key="3">
    <source>
        <dbReference type="Proteomes" id="UP001596036"/>
    </source>
</evidence>
<protein>
    <submittedName>
        <fullName evidence="2">Uncharacterized protein</fullName>
    </submittedName>
</protein>
<keyword evidence="3" id="KW-1185">Reference proteome</keyword>